<dbReference type="AlphaFoldDB" id="A0A9Q1HDW7"/>
<keyword evidence="3" id="KW-0540">Nuclease</keyword>
<dbReference type="Pfam" id="PF09810">
    <property type="entry name" value="Exo5"/>
    <property type="match status" value="2"/>
</dbReference>
<keyword evidence="3" id="KW-0269">Exonuclease</keyword>
<dbReference type="EMBL" id="JAIZAY010000004">
    <property type="protein sequence ID" value="KAJ8042629.1"/>
    <property type="molecule type" value="Genomic_DNA"/>
</dbReference>
<comment type="similarity">
    <text evidence="1">Belongs to the EXO5 family.</text>
</comment>
<name>A0A9Q1HDW7_HOLLE</name>
<dbReference type="InterPro" id="IPR019190">
    <property type="entry name" value="EXOV"/>
</dbReference>
<dbReference type="GO" id="GO:0036297">
    <property type="term" value="P:interstrand cross-link repair"/>
    <property type="evidence" value="ECO:0007669"/>
    <property type="project" value="TreeGrafter"/>
</dbReference>
<dbReference type="Gene3D" id="3.90.320.10">
    <property type="match status" value="1"/>
</dbReference>
<keyword evidence="4" id="KW-1185">Reference proteome</keyword>
<dbReference type="InterPro" id="IPR011604">
    <property type="entry name" value="PDDEXK-like_dom_sf"/>
</dbReference>
<proteinExistence type="inferred from homology"/>
<feature type="compositionally biased region" description="Basic and acidic residues" evidence="2">
    <location>
        <begin position="99"/>
        <end position="110"/>
    </location>
</feature>
<dbReference type="PANTHER" id="PTHR14464">
    <property type="entry name" value="EXONUCLEASE V"/>
    <property type="match status" value="1"/>
</dbReference>
<evidence type="ECO:0000256" key="1">
    <source>
        <dbReference type="ARBA" id="ARBA00009797"/>
    </source>
</evidence>
<feature type="compositionally biased region" description="Polar residues" evidence="2">
    <location>
        <begin position="111"/>
        <end position="125"/>
    </location>
</feature>
<sequence>MSNHGNSLASLAENLMMEDDNDWMDPEEDALLLQAVISVEEEIEKLQTKKEGTGLTLTEKESSHQKQFRWKAVYVGNSDLKSADHDLKGKVSSDIQEDLNKQEETSEVDKSGQQICNLSPSTTKCGDQDGNMEEDAIREREQLTIHNETPLQSYRGQYLKVTDLTAQAWCEQQLVYSFSVPKEVLQTPAMERGTDIHLAKELEVHDIETVSVNTKEDSWAIKFLNILTSLTQLLSGAKLIREMPICGEPFEGGVLFVGIIDEIRWTDHEELELVEFKTRVRSKTLPSAAQRTTHRLQVSLYKHMFDAAVKGSLNKELLVKHLALDMNRTLSDSVLLHTRNAGIKTDRLLELVDKTLEQFQFMQKISCLTTEYTSQSDSTPFASETYEFDEEWLQMQVEKSLQFWQGKRNPVGVDIEDAWKCHSCLFEEKCEWKQKMIEECIKKNSIKKIKTC</sequence>
<organism evidence="3 4">
    <name type="scientific">Holothuria leucospilota</name>
    <name type="common">Black long sea cucumber</name>
    <name type="synonym">Mertensiothuria leucospilota</name>
    <dbReference type="NCBI Taxonomy" id="206669"/>
    <lineage>
        <taxon>Eukaryota</taxon>
        <taxon>Metazoa</taxon>
        <taxon>Echinodermata</taxon>
        <taxon>Eleutherozoa</taxon>
        <taxon>Echinozoa</taxon>
        <taxon>Holothuroidea</taxon>
        <taxon>Aspidochirotacea</taxon>
        <taxon>Aspidochirotida</taxon>
        <taxon>Holothuriidae</taxon>
        <taxon>Holothuria</taxon>
    </lineage>
</organism>
<dbReference type="GO" id="GO:0045145">
    <property type="term" value="F:single-stranded DNA 5'-3' DNA exonuclease activity"/>
    <property type="evidence" value="ECO:0007669"/>
    <property type="project" value="InterPro"/>
</dbReference>
<protein>
    <submittedName>
        <fullName evidence="3">Exonuclease V</fullName>
    </submittedName>
</protein>
<keyword evidence="3" id="KW-0378">Hydrolase</keyword>
<accession>A0A9Q1HDW7</accession>
<evidence type="ECO:0000313" key="4">
    <source>
        <dbReference type="Proteomes" id="UP001152320"/>
    </source>
</evidence>
<reference evidence="3" key="1">
    <citation type="submission" date="2021-10" db="EMBL/GenBank/DDBJ databases">
        <title>Tropical sea cucumber genome reveals ecological adaptation and Cuvierian tubules defense mechanism.</title>
        <authorList>
            <person name="Chen T."/>
        </authorList>
    </citation>
    <scope>NUCLEOTIDE SEQUENCE</scope>
    <source>
        <strain evidence="3">Nanhai2018</strain>
        <tissue evidence="3">Muscle</tissue>
    </source>
</reference>
<comment type="caution">
    <text evidence="3">The sequence shown here is derived from an EMBL/GenBank/DDBJ whole genome shotgun (WGS) entry which is preliminary data.</text>
</comment>
<feature type="region of interest" description="Disordered" evidence="2">
    <location>
        <begin position="99"/>
        <end position="130"/>
    </location>
</feature>
<dbReference type="Proteomes" id="UP001152320">
    <property type="component" value="Chromosome 4"/>
</dbReference>
<dbReference type="OrthoDB" id="354769at2759"/>
<evidence type="ECO:0000256" key="2">
    <source>
        <dbReference type="SAM" id="MobiDB-lite"/>
    </source>
</evidence>
<gene>
    <name evidence="3" type="ORF">HOLleu_09429</name>
</gene>
<dbReference type="PANTHER" id="PTHR14464:SF4">
    <property type="entry name" value="EXONUCLEASE V"/>
    <property type="match status" value="1"/>
</dbReference>
<dbReference type="GO" id="GO:0005634">
    <property type="term" value="C:nucleus"/>
    <property type="evidence" value="ECO:0007669"/>
    <property type="project" value="TreeGrafter"/>
</dbReference>
<evidence type="ECO:0000313" key="3">
    <source>
        <dbReference type="EMBL" id="KAJ8042629.1"/>
    </source>
</evidence>